<dbReference type="RefSeq" id="WP_146599781.1">
    <property type="nucleotide sequence ID" value="NZ_SJPY01000003.1"/>
</dbReference>
<dbReference type="NCBIfam" id="TIGR00299">
    <property type="entry name" value="nickel pincer cofactor biosynthesis protein LarC"/>
    <property type="match status" value="1"/>
</dbReference>
<reference evidence="3 4" key="1">
    <citation type="submission" date="2019-02" db="EMBL/GenBank/DDBJ databases">
        <title>Deep-cultivation of Planctomycetes and their phenomic and genomic characterization uncovers novel biology.</title>
        <authorList>
            <person name="Wiegand S."/>
            <person name="Jogler M."/>
            <person name="Boedeker C."/>
            <person name="Pinto D."/>
            <person name="Vollmers J."/>
            <person name="Rivas-Marin E."/>
            <person name="Kohn T."/>
            <person name="Peeters S.H."/>
            <person name="Heuer A."/>
            <person name="Rast P."/>
            <person name="Oberbeckmann S."/>
            <person name="Bunk B."/>
            <person name="Jeske O."/>
            <person name="Meyerdierks A."/>
            <person name="Storesund J.E."/>
            <person name="Kallscheuer N."/>
            <person name="Luecker S."/>
            <person name="Lage O.M."/>
            <person name="Pohl T."/>
            <person name="Merkel B.J."/>
            <person name="Hornburger P."/>
            <person name="Mueller R.-W."/>
            <person name="Bruemmer F."/>
            <person name="Labrenz M."/>
            <person name="Spormann A.M."/>
            <person name="Op Den Camp H."/>
            <person name="Overmann J."/>
            <person name="Amann R."/>
            <person name="Jetten M.S.M."/>
            <person name="Mascher T."/>
            <person name="Medema M.H."/>
            <person name="Devos D.P."/>
            <person name="Kaster A.-K."/>
            <person name="Ovreas L."/>
            <person name="Rohde M."/>
            <person name="Galperin M.Y."/>
            <person name="Jogler C."/>
        </authorList>
    </citation>
    <scope>NUCLEOTIDE SEQUENCE [LARGE SCALE GENOMIC DNA]</scope>
    <source>
        <strain evidence="3 4">Q31b</strain>
    </source>
</reference>
<keyword evidence="4" id="KW-1185">Reference proteome</keyword>
<keyword evidence="1 2" id="KW-0533">Nickel</keyword>
<dbReference type="EMBL" id="SJPY01000003">
    <property type="protein sequence ID" value="TWU43337.1"/>
    <property type="molecule type" value="Genomic_DNA"/>
</dbReference>
<protein>
    <recommendedName>
        <fullName evidence="2">Putative nickel insertion protein</fullName>
    </recommendedName>
</protein>
<comment type="similarity">
    <text evidence="2">Belongs to the LarC family.</text>
</comment>
<gene>
    <name evidence="3" type="ORF">Q31b_23760</name>
</gene>
<dbReference type="GO" id="GO:0016829">
    <property type="term" value="F:lyase activity"/>
    <property type="evidence" value="ECO:0007669"/>
    <property type="project" value="UniProtKB-UniRule"/>
</dbReference>
<dbReference type="HAMAP" id="MF_01074">
    <property type="entry name" value="LarC"/>
    <property type="match status" value="1"/>
</dbReference>
<sequence>MPEPAKTIAYFDCHSGISGDMTLGALIDLGLQTGKFDVSTIETAVRSLGLGKLSIRAENVKKNGFRAVQVHIDHPPEHAHRHLHHITEMIDQADLIDEKAKRLAHRIFRCLAEAEAKVHHSTIEKVHFHEVGAIDSIADIVGTAIAMTALGIDRIAASAVPTGSGEITIAHGRVAVPAPATTELLIGIPIADSQIEAELTTPTGAAILKATATAFGTMPAMTLSAVGYGSGTKDLTEQANVLRVLLGEATDEVRAESELGGTVVLPSDRVVVMETNLDDATPEQLADCTRRLMSLGAFDVFQTPCVMKKGRAAVQLTAITPFSRVEVVERCLFEHSTAIGIRRYAVDRHKLPRRSERIETEFGSIRCKIVTLPDGSERLTAEDDDVVEAAERNQTCTRLVRQAVQDAWKR</sequence>
<dbReference type="GO" id="GO:0016151">
    <property type="term" value="F:nickel cation binding"/>
    <property type="evidence" value="ECO:0007669"/>
    <property type="project" value="UniProtKB-UniRule"/>
</dbReference>
<dbReference type="AlphaFoldDB" id="A0A5C6E5V5"/>
<comment type="caution">
    <text evidence="3">The sequence shown here is derived from an EMBL/GenBank/DDBJ whole genome shotgun (WGS) entry which is preliminary data.</text>
</comment>
<evidence type="ECO:0000256" key="1">
    <source>
        <dbReference type="ARBA" id="ARBA00022596"/>
    </source>
</evidence>
<dbReference type="OrthoDB" id="9765625at2"/>
<evidence type="ECO:0000256" key="2">
    <source>
        <dbReference type="HAMAP-Rule" id="MF_01074"/>
    </source>
</evidence>
<accession>A0A5C6E5V5</accession>
<organism evidence="3 4">
    <name type="scientific">Novipirellula aureliae</name>
    <dbReference type="NCBI Taxonomy" id="2527966"/>
    <lineage>
        <taxon>Bacteria</taxon>
        <taxon>Pseudomonadati</taxon>
        <taxon>Planctomycetota</taxon>
        <taxon>Planctomycetia</taxon>
        <taxon>Pirellulales</taxon>
        <taxon>Pirellulaceae</taxon>
        <taxon>Novipirellula</taxon>
    </lineage>
</organism>
<keyword evidence="2" id="KW-0456">Lyase</keyword>
<evidence type="ECO:0000313" key="4">
    <source>
        <dbReference type="Proteomes" id="UP000315471"/>
    </source>
</evidence>
<dbReference type="PANTHER" id="PTHR36566">
    <property type="entry name" value="NICKEL INSERTION PROTEIN-RELATED"/>
    <property type="match status" value="1"/>
</dbReference>
<dbReference type="Pfam" id="PF01969">
    <property type="entry name" value="Ni_insertion"/>
    <property type="match status" value="1"/>
</dbReference>
<evidence type="ECO:0000313" key="3">
    <source>
        <dbReference type="EMBL" id="TWU43337.1"/>
    </source>
</evidence>
<name>A0A5C6E5V5_9BACT</name>
<proteinExistence type="inferred from homology"/>
<dbReference type="InterPro" id="IPR002822">
    <property type="entry name" value="Ni_insertion"/>
</dbReference>
<dbReference type="Gene3D" id="3.30.70.1380">
    <property type="entry name" value="Transcriptional regulatory protein pf0864 domain like"/>
    <property type="match status" value="1"/>
</dbReference>
<dbReference type="PANTHER" id="PTHR36566:SF1">
    <property type="entry name" value="PYRIDINIUM-3,5-BISTHIOCARBOXYLIC ACID MONONUCLEOTIDE NICKEL INSERTION PROTEIN"/>
    <property type="match status" value="1"/>
</dbReference>
<dbReference type="Proteomes" id="UP000315471">
    <property type="component" value="Unassembled WGS sequence"/>
</dbReference>